<dbReference type="GO" id="GO:0009279">
    <property type="term" value="C:cell outer membrane"/>
    <property type="evidence" value="ECO:0007669"/>
    <property type="project" value="UniProtKB-SubCell"/>
</dbReference>
<dbReference type="PANTHER" id="PTHR32552:SF68">
    <property type="entry name" value="FERRICHROME OUTER MEMBRANE TRANSPORTER_PHAGE RECEPTOR"/>
    <property type="match status" value="1"/>
</dbReference>
<organism evidence="19 20">
    <name type="scientific">Algicella marina</name>
    <dbReference type="NCBI Taxonomy" id="2683284"/>
    <lineage>
        <taxon>Bacteria</taxon>
        <taxon>Pseudomonadati</taxon>
        <taxon>Pseudomonadota</taxon>
        <taxon>Alphaproteobacteria</taxon>
        <taxon>Rhodobacterales</taxon>
        <taxon>Paracoccaceae</taxon>
        <taxon>Algicella</taxon>
    </lineage>
</organism>
<dbReference type="GO" id="GO:0038023">
    <property type="term" value="F:signaling receptor activity"/>
    <property type="evidence" value="ECO:0007669"/>
    <property type="project" value="InterPro"/>
</dbReference>
<keyword evidence="13 14" id="KW-0998">Cell outer membrane</keyword>
<dbReference type="Gene3D" id="2.40.170.20">
    <property type="entry name" value="TonB-dependent receptor, beta-barrel domain"/>
    <property type="match status" value="1"/>
</dbReference>
<comment type="subcellular location">
    <subcellularLocation>
        <location evidence="1 14">Cell outer membrane</location>
        <topology evidence="1 14">Multi-pass membrane protein</topology>
    </subcellularLocation>
</comment>
<dbReference type="Proteomes" id="UP000464495">
    <property type="component" value="Chromosome"/>
</dbReference>
<evidence type="ECO:0000256" key="5">
    <source>
        <dbReference type="ARBA" id="ARBA00022496"/>
    </source>
</evidence>
<evidence type="ECO:0000256" key="6">
    <source>
        <dbReference type="ARBA" id="ARBA00022692"/>
    </source>
</evidence>
<dbReference type="RefSeq" id="WP_161861701.1">
    <property type="nucleotide sequence ID" value="NZ_CP046620.1"/>
</dbReference>
<keyword evidence="6 14" id="KW-0812">Transmembrane</keyword>
<sequence length="701" mass="76748">MNPVLLRANTCAPAPLNPRRLLLTLLACTALVAPTSGVAQENDYDLGTLRVEGADDDANSILAGSVTSSSKTSTDVLDTPASVSVVTEKEIETRKASNLQEILAYTAGVHVDEFGADDRYDYFRIRGFDQLSMGTYRDGLPVRGFGWTFSRREPYGFERVEVLKGSNSSLFGLNAPGGLVNGVSKTPKSLSFGEVYTSVGEDHAEIGTDFGGPIGDSSNLSYRLTAKVQDSAYSYDSSDDDRVFVAGGLSWRPSDATELTILADYNKRDGVPGTGFPTGVDVDIDSFFGEPDFNAFDTEEYSLGYKFSHSFANGLTFRSTARYSDLDLTYEQVYGASTDPTAPRSAFAVYSDARQFAIDNQLQYDTSFGMFDSRTLIGAEYTWIKVEEEALFGSAPGIDITDPTYCGRACVTLGPYVDWVPEQSTQSVYLQEELTIADRFIATVGGRYDYVDVTVGYPATGTEETRDYTSFTVRAGLTYKVTPGLSVYANYSESFEPNIWALAEDPKEGTQYEIGVKYRPESMNALFSAALFDLTQTNVNTYVTPVVQRQIGKVGVRGLELEGKFALSSNLNVTAAYSYWDAEILEDGIVGNEGNRPSRVPQHIGSIWADYTLPGDNRRGDMTFGAGVRYVGATYGDDANTVEVDGYTLVDAAFNYQMTESVGLGLNVTNLFDTEYRTSSYFGTDYYGDGRKLTATLRYDW</sequence>
<keyword evidence="9" id="KW-0406">Ion transport</keyword>
<keyword evidence="5" id="KW-0410">Iron transport</keyword>
<feature type="domain" description="TonB-dependent receptor plug" evidence="18">
    <location>
        <begin position="76"/>
        <end position="178"/>
    </location>
</feature>
<keyword evidence="3 14" id="KW-0813">Transport</keyword>
<protein>
    <submittedName>
        <fullName evidence="19">TonB-dependent siderophore receptor</fullName>
    </submittedName>
</protein>
<dbReference type="GO" id="GO:0015344">
    <property type="term" value="F:siderophore uptake transmembrane transporter activity"/>
    <property type="evidence" value="ECO:0007669"/>
    <property type="project" value="TreeGrafter"/>
</dbReference>
<dbReference type="KEGG" id="amaq:GO499_07965"/>
<dbReference type="InterPro" id="IPR036942">
    <property type="entry name" value="Beta-barrel_TonB_sf"/>
</dbReference>
<evidence type="ECO:0000259" key="17">
    <source>
        <dbReference type="Pfam" id="PF00593"/>
    </source>
</evidence>
<evidence type="ECO:0000256" key="14">
    <source>
        <dbReference type="PROSITE-ProRule" id="PRU01360"/>
    </source>
</evidence>
<feature type="chain" id="PRO_5026953102" evidence="16">
    <location>
        <begin position="40"/>
        <end position="701"/>
    </location>
</feature>
<dbReference type="InterPro" id="IPR010105">
    <property type="entry name" value="TonB_sidphr_rcpt"/>
</dbReference>
<keyword evidence="8" id="KW-0408">Iron</keyword>
<evidence type="ECO:0000259" key="18">
    <source>
        <dbReference type="Pfam" id="PF07715"/>
    </source>
</evidence>
<evidence type="ECO:0000256" key="16">
    <source>
        <dbReference type="SAM" id="SignalP"/>
    </source>
</evidence>
<dbReference type="SUPFAM" id="SSF56935">
    <property type="entry name" value="Porins"/>
    <property type="match status" value="1"/>
</dbReference>
<dbReference type="NCBIfam" id="TIGR01783">
    <property type="entry name" value="TonB-siderophor"/>
    <property type="match status" value="1"/>
</dbReference>
<dbReference type="InterPro" id="IPR012910">
    <property type="entry name" value="Plug_dom"/>
</dbReference>
<comment type="similarity">
    <text evidence="2 14 15">Belongs to the TonB-dependent receptor family.</text>
</comment>
<feature type="signal peptide" evidence="16">
    <location>
        <begin position="1"/>
        <end position="39"/>
    </location>
</feature>
<dbReference type="AlphaFoldDB" id="A0A6P1T111"/>
<feature type="domain" description="TonB-dependent receptor-like beta-barrel" evidence="17">
    <location>
        <begin position="251"/>
        <end position="671"/>
    </location>
</feature>
<proteinExistence type="inferred from homology"/>
<dbReference type="GO" id="GO:0015891">
    <property type="term" value="P:siderophore transport"/>
    <property type="evidence" value="ECO:0007669"/>
    <property type="project" value="InterPro"/>
</dbReference>
<evidence type="ECO:0000256" key="1">
    <source>
        <dbReference type="ARBA" id="ARBA00004571"/>
    </source>
</evidence>
<evidence type="ECO:0000256" key="15">
    <source>
        <dbReference type="RuleBase" id="RU003357"/>
    </source>
</evidence>
<evidence type="ECO:0000313" key="19">
    <source>
        <dbReference type="EMBL" id="QHQ35136.1"/>
    </source>
</evidence>
<keyword evidence="4 14" id="KW-1134">Transmembrane beta strand</keyword>
<accession>A0A6P1T111</accession>
<dbReference type="Pfam" id="PF00593">
    <property type="entry name" value="TonB_dep_Rec_b-barrel"/>
    <property type="match status" value="1"/>
</dbReference>
<dbReference type="InterPro" id="IPR000531">
    <property type="entry name" value="Beta-barrel_TonB"/>
</dbReference>
<evidence type="ECO:0000256" key="9">
    <source>
        <dbReference type="ARBA" id="ARBA00023065"/>
    </source>
</evidence>
<keyword evidence="20" id="KW-1185">Reference proteome</keyword>
<keyword evidence="7 16" id="KW-0732">Signal</keyword>
<dbReference type="InterPro" id="IPR037066">
    <property type="entry name" value="Plug_dom_sf"/>
</dbReference>
<dbReference type="CDD" id="cd01347">
    <property type="entry name" value="ligand_gated_channel"/>
    <property type="match status" value="1"/>
</dbReference>
<evidence type="ECO:0000256" key="13">
    <source>
        <dbReference type="ARBA" id="ARBA00023237"/>
    </source>
</evidence>
<dbReference type="Pfam" id="PF07715">
    <property type="entry name" value="Plug"/>
    <property type="match status" value="1"/>
</dbReference>
<gene>
    <name evidence="19" type="ORF">GO499_07965</name>
</gene>
<evidence type="ECO:0000256" key="3">
    <source>
        <dbReference type="ARBA" id="ARBA00022448"/>
    </source>
</evidence>
<evidence type="ECO:0000256" key="8">
    <source>
        <dbReference type="ARBA" id="ARBA00023004"/>
    </source>
</evidence>
<dbReference type="PANTHER" id="PTHR32552">
    <property type="entry name" value="FERRICHROME IRON RECEPTOR-RELATED"/>
    <property type="match status" value="1"/>
</dbReference>
<evidence type="ECO:0000256" key="12">
    <source>
        <dbReference type="ARBA" id="ARBA00023170"/>
    </source>
</evidence>
<evidence type="ECO:0000256" key="7">
    <source>
        <dbReference type="ARBA" id="ARBA00022729"/>
    </source>
</evidence>
<dbReference type="InterPro" id="IPR039426">
    <property type="entry name" value="TonB-dep_rcpt-like"/>
</dbReference>
<dbReference type="PROSITE" id="PS52016">
    <property type="entry name" value="TONB_DEPENDENT_REC_3"/>
    <property type="match status" value="1"/>
</dbReference>
<keyword evidence="12 19" id="KW-0675">Receptor</keyword>
<evidence type="ECO:0000256" key="11">
    <source>
        <dbReference type="ARBA" id="ARBA00023136"/>
    </source>
</evidence>
<name>A0A6P1T111_9RHOB</name>
<evidence type="ECO:0000256" key="2">
    <source>
        <dbReference type="ARBA" id="ARBA00009810"/>
    </source>
</evidence>
<evidence type="ECO:0000313" key="20">
    <source>
        <dbReference type="Proteomes" id="UP000464495"/>
    </source>
</evidence>
<keyword evidence="11 14" id="KW-0472">Membrane</keyword>
<evidence type="ECO:0000256" key="10">
    <source>
        <dbReference type="ARBA" id="ARBA00023077"/>
    </source>
</evidence>
<keyword evidence="10 15" id="KW-0798">TonB box</keyword>
<dbReference type="FunFam" id="2.170.130.10:FF:000001">
    <property type="entry name" value="Catecholate siderophore TonB-dependent receptor"/>
    <property type="match status" value="1"/>
</dbReference>
<evidence type="ECO:0000256" key="4">
    <source>
        <dbReference type="ARBA" id="ARBA00022452"/>
    </source>
</evidence>
<dbReference type="Gene3D" id="2.170.130.10">
    <property type="entry name" value="TonB-dependent receptor, plug domain"/>
    <property type="match status" value="1"/>
</dbReference>
<reference evidence="19 20" key="1">
    <citation type="submission" date="2019-12" db="EMBL/GenBank/DDBJ databases">
        <title>Complete genome sequence of Algicella marina strain 9Alg 56(T) isolated from the red alga Tichocarpus crinitus.</title>
        <authorList>
            <person name="Kim S.-G."/>
            <person name="Nedashkovskaya O.I."/>
        </authorList>
    </citation>
    <scope>NUCLEOTIDE SEQUENCE [LARGE SCALE GENOMIC DNA]</scope>
    <source>
        <strain evidence="19 20">9Alg 56</strain>
    </source>
</reference>
<dbReference type="EMBL" id="CP046620">
    <property type="protein sequence ID" value="QHQ35136.1"/>
    <property type="molecule type" value="Genomic_DNA"/>
</dbReference>